<feature type="active site" evidence="2">
    <location>
        <position position="243"/>
    </location>
</feature>
<evidence type="ECO:0000256" key="2">
    <source>
        <dbReference type="PROSITE-ProRule" id="PRU10007"/>
    </source>
</evidence>
<comment type="caution">
    <text evidence="6">The sequence shown here is derived from an EMBL/GenBank/DDBJ whole genome shotgun (WGS) entry which is preliminary data.</text>
</comment>
<keyword evidence="7" id="KW-1185">Reference proteome</keyword>
<dbReference type="Proteomes" id="UP001291653">
    <property type="component" value="Unassembled WGS sequence"/>
</dbReference>
<accession>A0ABQ5P0Z4</accession>
<evidence type="ECO:0000259" key="5">
    <source>
        <dbReference type="Pfam" id="PF00171"/>
    </source>
</evidence>
<proteinExistence type="inferred from homology"/>
<feature type="compositionally biased region" description="Basic and acidic residues" evidence="4">
    <location>
        <begin position="8"/>
        <end position="19"/>
    </location>
</feature>
<dbReference type="Gene3D" id="3.40.605.10">
    <property type="entry name" value="Aldehyde Dehydrogenase, Chain A, domain 1"/>
    <property type="match status" value="1"/>
</dbReference>
<protein>
    <submittedName>
        <fullName evidence="6">Aldehyde dehydrogenase family protein</fullName>
    </submittedName>
</protein>
<evidence type="ECO:0000256" key="1">
    <source>
        <dbReference type="ARBA" id="ARBA00023002"/>
    </source>
</evidence>
<evidence type="ECO:0000256" key="3">
    <source>
        <dbReference type="RuleBase" id="RU003345"/>
    </source>
</evidence>
<evidence type="ECO:0000313" key="6">
    <source>
        <dbReference type="EMBL" id="GLF96282.1"/>
    </source>
</evidence>
<dbReference type="InterPro" id="IPR016162">
    <property type="entry name" value="Ald_DH_N"/>
</dbReference>
<dbReference type="InterPro" id="IPR029510">
    <property type="entry name" value="Ald_DH_CS_GLU"/>
</dbReference>
<dbReference type="InterPro" id="IPR016160">
    <property type="entry name" value="Ald_DH_CS_CYS"/>
</dbReference>
<dbReference type="PROSITE" id="PS00687">
    <property type="entry name" value="ALDEHYDE_DEHYDR_GLU"/>
    <property type="match status" value="1"/>
</dbReference>
<feature type="domain" description="Aldehyde dehydrogenase" evidence="5">
    <location>
        <begin position="16"/>
        <end position="461"/>
    </location>
</feature>
<dbReference type="EMBL" id="BSBI01000007">
    <property type="protein sequence ID" value="GLF96282.1"/>
    <property type="molecule type" value="Genomic_DNA"/>
</dbReference>
<evidence type="ECO:0000256" key="4">
    <source>
        <dbReference type="SAM" id="MobiDB-lite"/>
    </source>
</evidence>
<dbReference type="PROSITE" id="PS00070">
    <property type="entry name" value="ALDEHYDE_DEHYDR_CYS"/>
    <property type="match status" value="1"/>
</dbReference>
<dbReference type="PANTHER" id="PTHR11699">
    <property type="entry name" value="ALDEHYDE DEHYDROGENASE-RELATED"/>
    <property type="match status" value="1"/>
</dbReference>
<dbReference type="InterPro" id="IPR016163">
    <property type="entry name" value="Ald_DH_C"/>
</dbReference>
<sequence length="467" mass="49292">MSTEAAEEAPKDAHPDAHDVLNPATGEVVATVPATTPHQVDAAVARATRAQRTWAALAPADRARQLRRFAAVVDDHTEELALLEVKEAGHTLGTARWEAANVRDLLDYAAGGVERLNGRQIPVPGGLDITLLEPLGVVGVIAPWNYPLPIAVWATAPALAAGNAVLLKPAETTPLTALRLAELAREAGLPDGLLQVLPGAGPVTGTALVDHPGVAKIVFTGSTRVGKEIMARCAAQVKRVTLELGGKSPNIVFADSDLEAAAAATPMSFLDNSGQDCCARSRILVQRQVYDRFLELLAPAVESVVVGDPLDEKTHMGPLISRRQLDRVRSLAGPELSGIRGTAPTGPGFWFPPTVLTGLAPDAPAVREEIFGPVAVVLPFEDEDDAVRLANATEYGLSGSLWTRDVGRAIRVSRAVQAGNLSVNSHSSVRYWTPFGGYKQSGLGRELGPDALAAFTETKNVFFSTEA</sequence>
<name>A0ABQ5P0Z4_9ACTN</name>
<reference evidence="6 7" key="1">
    <citation type="submission" date="2022-10" db="EMBL/GenBank/DDBJ databases">
        <title>Draft genome sequence of Streptomyces sp. YSPA8.</title>
        <authorList>
            <person name="Moriuchi R."/>
            <person name="Dohra H."/>
            <person name="Yamamura H."/>
            <person name="Kodani S."/>
        </authorList>
    </citation>
    <scope>NUCLEOTIDE SEQUENCE [LARGE SCALE GENOMIC DNA]</scope>
    <source>
        <strain evidence="6 7">YSPA8</strain>
    </source>
</reference>
<dbReference type="SUPFAM" id="SSF53720">
    <property type="entry name" value="ALDH-like"/>
    <property type="match status" value="1"/>
</dbReference>
<dbReference type="InterPro" id="IPR016161">
    <property type="entry name" value="Ald_DH/histidinol_DH"/>
</dbReference>
<keyword evidence="1 3" id="KW-0560">Oxidoreductase</keyword>
<gene>
    <name evidence="6" type="ORF">SYYSPA8_18315</name>
</gene>
<feature type="region of interest" description="Disordered" evidence="4">
    <location>
        <begin position="1"/>
        <end position="21"/>
    </location>
</feature>
<comment type="similarity">
    <text evidence="3">Belongs to the aldehyde dehydrogenase family.</text>
</comment>
<evidence type="ECO:0000313" key="7">
    <source>
        <dbReference type="Proteomes" id="UP001291653"/>
    </source>
</evidence>
<dbReference type="RefSeq" id="WP_407706026.1">
    <property type="nucleotide sequence ID" value="NZ_BSBI01000007.1"/>
</dbReference>
<organism evidence="6 7">
    <name type="scientific">Streptomyces yaizuensis</name>
    <dbReference type="NCBI Taxonomy" id="2989713"/>
    <lineage>
        <taxon>Bacteria</taxon>
        <taxon>Bacillati</taxon>
        <taxon>Actinomycetota</taxon>
        <taxon>Actinomycetes</taxon>
        <taxon>Kitasatosporales</taxon>
        <taxon>Streptomycetaceae</taxon>
        <taxon>Streptomyces</taxon>
    </lineage>
</organism>
<dbReference type="Pfam" id="PF00171">
    <property type="entry name" value="Aldedh"/>
    <property type="match status" value="1"/>
</dbReference>
<dbReference type="Gene3D" id="3.40.309.10">
    <property type="entry name" value="Aldehyde Dehydrogenase, Chain A, domain 2"/>
    <property type="match status" value="1"/>
</dbReference>
<dbReference type="InterPro" id="IPR015590">
    <property type="entry name" value="Aldehyde_DH_dom"/>
</dbReference>